<dbReference type="PANTHER" id="PTHR14211:SF7">
    <property type="entry name" value="RIBOSOME BIOGENESIS PROTEIN NOP53"/>
    <property type="match status" value="1"/>
</dbReference>
<evidence type="ECO:0000313" key="8">
    <source>
        <dbReference type="RefSeq" id="XP_032821109.1"/>
    </source>
</evidence>
<dbReference type="GO" id="GO:0005654">
    <property type="term" value="C:nucleoplasm"/>
    <property type="evidence" value="ECO:0007669"/>
    <property type="project" value="UniProtKB-SubCell"/>
</dbReference>
<dbReference type="InterPro" id="IPR011687">
    <property type="entry name" value="Nop53/GLTSCR2"/>
</dbReference>
<comment type="function">
    <text evidence="5">May play a role in ribosome biogenesis.</text>
</comment>
<evidence type="ECO:0000256" key="3">
    <source>
        <dbReference type="ARBA" id="ARBA00022517"/>
    </source>
</evidence>
<feature type="compositionally biased region" description="Basic and acidic residues" evidence="6">
    <location>
        <begin position="315"/>
        <end position="329"/>
    </location>
</feature>
<dbReference type="Pfam" id="PF07767">
    <property type="entry name" value="Nop53"/>
    <property type="match status" value="1"/>
</dbReference>
<protein>
    <recommendedName>
        <fullName evidence="2 5">Ribosome biogenesis protein NOP53</fullName>
    </recommendedName>
</protein>
<evidence type="ECO:0000256" key="5">
    <source>
        <dbReference type="PIRNR" id="PIRNR017302"/>
    </source>
</evidence>
<keyword evidence="3 5" id="KW-0690">Ribosome biogenesis</keyword>
<feature type="region of interest" description="Disordered" evidence="6">
    <location>
        <begin position="1"/>
        <end position="25"/>
    </location>
</feature>
<dbReference type="GO" id="GO:0006364">
    <property type="term" value="P:rRNA processing"/>
    <property type="evidence" value="ECO:0007669"/>
    <property type="project" value="TreeGrafter"/>
</dbReference>
<feature type="region of interest" description="Disordered" evidence="6">
    <location>
        <begin position="65"/>
        <end position="85"/>
    </location>
</feature>
<evidence type="ECO:0000256" key="1">
    <source>
        <dbReference type="ARBA" id="ARBA00008838"/>
    </source>
</evidence>
<evidence type="ECO:0000256" key="2">
    <source>
        <dbReference type="ARBA" id="ARBA00018339"/>
    </source>
</evidence>
<dbReference type="Proteomes" id="UP001318040">
    <property type="component" value="Chromosome 33"/>
</dbReference>
<comment type="similarity">
    <text evidence="1 5">Belongs to the NOP53 family.</text>
</comment>
<dbReference type="AlphaFoldDB" id="A0AAJ7TNF5"/>
<dbReference type="GO" id="GO:0005730">
    <property type="term" value="C:nucleolus"/>
    <property type="evidence" value="ECO:0007669"/>
    <property type="project" value="UniProtKB-SubCell"/>
</dbReference>
<sequence length="446" mass="51845">MAEQRGAQVAEARPKRKKMNKNKKKNWVKCSDVTDVEEFLEDVRLQERTTGGLVKDQPDASIFFFDTKNKSKDRNSNKSRRDRPLKIDLILQPSSGVDTPLNLSVQQVPGARRARRRVARCERYGPNSGADARAERLLLARARAARKRASAPPEPGKAERPFYDLWDSNGPLGKELQGQDDWFLEQTKRKRVKPHILMLEKPSRVPAVEAPLPGLSYNPAYEDHQMLLLDAHAVEVKKLREQKKLERRLRFPAGQERPTQASLFKEICEGLFEESEGEEEAEKADVEEGGAKKVSVRAVSRLDKKTPQQRRREKAAKDQERRRKAEKVARVRGLEAQQLRRVRKEVHARQAELARRKLHRQEKRLRNINKPKRLGRLKYAEPDVDLKLSDELVGTLRELKPEGSLLMDRFKSLHKRNMLEPRERAKFKRKHKVKYQEKRAFREITL</sequence>
<feature type="region of interest" description="Disordered" evidence="6">
    <location>
        <begin position="274"/>
        <end position="329"/>
    </location>
</feature>
<comment type="subcellular location">
    <subcellularLocation>
        <location evidence="5">Nucleus</location>
        <location evidence="5">Nucleolus</location>
    </subcellularLocation>
    <subcellularLocation>
        <location evidence="5">Nucleus</location>
        <location evidence="5">Nucleoplasm</location>
    </subcellularLocation>
</comment>
<evidence type="ECO:0000313" key="7">
    <source>
        <dbReference type="Proteomes" id="UP001318040"/>
    </source>
</evidence>
<proteinExistence type="inferred from homology"/>
<feature type="compositionally biased region" description="Basic residues" evidence="6">
    <location>
        <begin position="14"/>
        <end position="25"/>
    </location>
</feature>
<dbReference type="CTD" id="29997"/>
<organism evidence="7 8">
    <name type="scientific">Petromyzon marinus</name>
    <name type="common">Sea lamprey</name>
    <dbReference type="NCBI Taxonomy" id="7757"/>
    <lineage>
        <taxon>Eukaryota</taxon>
        <taxon>Metazoa</taxon>
        <taxon>Chordata</taxon>
        <taxon>Craniata</taxon>
        <taxon>Vertebrata</taxon>
        <taxon>Cyclostomata</taxon>
        <taxon>Hyperoartia</taxon>
        <taxon>Petromyzontiformes</taxon>
        <taxon>Petromyzontidae</taxon>
        <taxon>Petromyzon</taxon>
    </lineage>
</organism>
<dbReference type="GO" id="GO:0008097">
    <property type="term" value="F:5S rRNA binding"/>
    <property type="evidence" value="ECO:0007669"/>
    <property type="project" value="TreeGrafter"/>
</dbReference>
<keyword evidence="7" id="KW-1185">Reference proteome</keyword>
<reference evidence="8" key="1">
    <citation type="submission" date="2025-08" db="UniProtKB">
        <authorList>
            <consortium name="RefSeq"/>
        </authorList>
    </citation>
    <scope>IDENTIFICATION</scope>
    <source>
        <tissue evidence="8">Sperm</tissue>
    </source>
</reference>
<dbReference type="RefSeq" id="XP_032821109.1">
    <property type="nucleotide sequence ID" value="XM_032965218.1"/>
</dbReference>
<keyword evidence="4 5" id="KW-0539">Nucleus</keyword>
<evidence type="ECO:0000256" key="6">
    <source>
        <dbReference type="SAM" id="MobiDB-lite"/>
    </source>
</evidence>
<accession>A0AAJ7TNF5</accession>
<dbReference type="PIRSF" id="PIRSF017302">
    <property type="entry name" value="Gltscr2"/>
    <property type="match status" value="1"/>
</dbReference>
<dbReference type="KEGG" id="pmrn:116948493"/>
<dbReference type="PANTHER" id="PTHR14211">
    <property type="entry name" value="GLIOMA SUPPRESSOR CANDIDATE REGION GENE 2"/>
    <property type="match status" value="1"/>
</dbReference>
<evidence type="ECO:0000256" key="4">
    <source>
        <dbReference type="ARBA" id="ARBA00023242"/>
    </source>
</evidence>
<name>A0AAJ7TNF5_PETMA</name>
<feature type="compositionally biased region" description="Basic and acidic residues" evidence="6">
    <location>
        <begin position="67"/>
        <end position="76"/>
    </location>
</feature>
<gene>
    <name evidence="8" type="primary">NOP53</name>
</gene>
<dbReference type="GO" id="GO:0000027">
    <property type="term" value="P:ribosomal large subunit assembly"/>
    <property type="evidence" value="ECO:0007669"/>
    <property type="project" value="UniProtKB-UniRule"/>
</dbReference>